<sequence>MENFFTKRVKDVFSLIKLGDNKEQILSTTENTVSDKNKDTNLTEISACGKNEETNNNNTIISSKNEFENPKKKDHVLEENKEDQNLHKKRKLTKLHHKENTNRIDNYIDIKRANDDVTSSTILKSSLKNESTSLDNDAITQTPAIVSPTMGTPSICKFLVIKKNNTENVDNKKEITKNDKVNNSEETVDIKIVDITPGTSGIGNEKKKKNKINSIDKSLDEKENTSRKRKSNNAINNEKDNNNIIKNNINNKKVNRIDEMFKNLIMEQNEKKEKLAQAQNNLQTVTPNDDKIVNTIEEKQKNNDNINSTTLDDGNNAPHTKIETVENGENGETVETVENGENGETVETVENGETVETVENVENGENAEKRVNEQIDEHKIVSILENSQMDVDNCIKSLSPIKEDSATISFSTVQNEKDVKNKREVINMYDDIKEGENNIDILKLPNEINKECFENNVEESAIKEVENMINTESLKFPDFAIDQSKKLIDETNKFFNMYNLMLKIERLPINLSTDMKILIEKKKCISTLIKEYKDELKQRQNYESQQNLDEIETNKEKNENPNSSDIINEQKLSSELCSENNNIDENNLDAKQGEAINDNNETHNIEDGENNISTVNKAKGNNNNKDSKKKNVPKKTSSKAEQIYGYDDLSYLNDTDKEHVEKEHQNFLNMLNQINKNKSNDKNEMNKPELENTSNHINGDNNITFENKEEYLKNLIKELASNNDEKENYMKCKEIDNEELRFEKLKELIIDMKIKEKKIDVILSSNENVFKYFNLYRQRFFLHEKMLMNWSYVENSINKKNDVRNRNLPFQLLELDNTLLENVQNCYDDILLDNFSGIMLTLNTKSFETNADDNSIYLSKIICGCLIEYIDQSELNIKCIWAHPLLNAKSTYSILSAFLPRVILEAFLNKPTSVTTLDKTTSILGSENNQIKKTEIINDKNNIEDNMIEERKEKRKNSFYNRLNKLKDSKNNANTAIDSINNEQTRHLKKFALYEYPAMYYLNFNKNCALMINNFSDNNKTLNDQAEKTCTQNQQTNNYSYPTYNENNEIIDTKNSDKFLYIIFSDIDIFPRQCYLLFCSYKYMCLNMHYETDTCYMHSDLNLKNIQKENIGKDTYLSNICPCVEAQEDSSNAEDTCERIIGCTELYMYFMLPKKEEREKLGLLKRNGWRDLIPNTFEEDINENISNLLKIRTNIMNLPNHINIQNKMYEKGYTSTYINKYEWCGLKIKDIRNAMNENFNYESPKKK</sequence>
<feature type="compositionally biased region" description="Polar residues" evidence="2">
    <location>
        <begin position="303"/>
        <end position="313"/>
    </location>
</feature>
<feature type="compositionally biased region" description="Polar residues" evidence="2">
    <location>
        <begin position="691"/>
        <end position="702"/>
    </location>
</feature>
<feature type="region of interest" description="Disordered" evidence="2">
    <location>
        <begin position="300"/>
        <end position="319"/>
    </location>
</feature>
<keyword evidence="1" id="KW-0175">Coiled coil</keyword>
<dbReference type="AlphaFoldDB" id="A0A449BSW9"/>
<feature type="compositionally biased region" description="Low complexity" evidence="2">
    <location>
        <begin position="232"/>
        <end position="244"/>
    </location>
</feature>
<feature type="region of interest" description="Disordered" evidence="2">
    <location>
        <begin position="196"/>
        <end position="244"/>
    </location>
</feature>
<name>A0A449BSW9_PLAVN</name>
<dbReference type="GeneID" id="19961211"/>
<dbReference type="EMBL" id="LR215065">
    <property type="protein sequence ID" value="VEV56508.1"/>
    <property type="molecule type" value="Genomic_DNA"/>
</dbReference>
<feature type="region of interest" description="Disordered" evidence="2">
    <location>
        <begin position="677"/>
        <end position="702"/>
    </location>
</feature>
<gene>
    <name evidence="3" type="ORF">PVVCY_0903190</name>
</gene>
<dbReference type="KEGG" id="pvv:PVVCY_0903190"/>
<feature type="coiled-coil region" evidence="1">
    <location>
        <begin position="705"/>
        <end position="755"/>
    </location>
</feature>
<feature type="compositionally biased region" description="Basic and acidic residues" evidence="2">
    <location>
        <begin position="217"/>
        <end position="226"/>
    </location>
</feature>
<evidence type="ECO:0000256" key="2">
    <source>
        <dbReference type="SAM" id="MobiDB-lite"/>
    </source>
</evidence>
<dbReference type="VEuPathDB" id="PlasmoDB:PVVCY_0903190"/>
<evidence type="ECO:0000313" key="4">
    <source>
        <dbReference type="Proteomes" id="UP000290582"/>
    </source>
</evidence>
<evidence type="ECO:0000256" key="1">
    <source>
        <dbReference type="SAM" id="Coils"/>
    </source>
</evidence>
<feature type="compositionally biased region" description="Basic and acidic residues" evidence="2">
    <location>
        <begin position="678"/>
        <end position="690"/>
    </location>
</feature>
<organism evidence="3 4">
    <name type="scientific">Plasmodium vinckei vinckei</name>
    <dbReference type="NCBI Taxonomy" id="54757"/>
    <lineage>
        <taxon>Eukaryota</taxon>
        <taxon>Sar</taxon>
        <taxon>Alveolata</taxon>
        <taxon>Apicomplexa</taxon>
        <taxon>Aconoidasida</taxon>
        <taxon>Haemosporida</taxon>
        <taxon>Plasmodiidae</taxon>
        <taxon>Plasmodium</taxon>
        <taxon>Plasmodium (Vinckeia)</taxon>
    </lineage>
</organism>
<feature type="region of interest" description="Disordered" evidence="2">
    <location>
        <begin position="539"/>
        <end position="565"/>
    </location>
</feature>
<feature type="compositionally biased region" description="Basic residues" evidence="2">
    <location>
        <begin position="627"/>
        <end position="637"/>
    </location>
</feature>
<evidence type="ECO:0000313" key="3">
    <source>
        <dbReference type="EMBL" id="VEV56508.1"/>
    </source>
</evidence>
<proteinExistence type="predicted"/>
<reference evidence="3 4" key="1">
    <citation type="submission" date="2019-01" db="EMBL/GenBank/DDBJ databases">
        <authorList>
            <person name="Ramaprasad A."/>
        </authorList>
    </citation>
    <scope>NUCLEOTIDE SEQUENCE [LARGE SCALE GENOMIC DNA]</scope>
</reference>
<feature type="region of interest" description="Disordered" evidence="2">
    <location>
        <begin position="599"/>
        <end position="641"/>
    </location>
</feature>
<dbReference type="RefSeq" id="XP_008624879.2">
    <property type="nucleotide sequence ID" value="XM_008626657.2"/>
</dbReference>
<dbReference type="OrthoDB" id="364014at2759"/>
<dbReference type="Proteomes" id="UP000290582">
    <property type="component" value="Chromosome PVVCY_09"/>
</dbReference>
<accession>A0A449BSW9</accession>
<protein>
    <submittedName>
        <fullName evidence="3">Uncharacterized protein</fullName>
    </submittedName>
</protein>